<reference evidence="1 2" key="1">
    <citation type="journal article" date="2013" name="PLoS Genet.">
        <title>A gene transfer agent and a dynamic repertoire of secretion systems hold the keys to the explosive radiation of the emerging pathogen Bartonella.</title>
        <authorList>
            <person name="Guy L."/>
            <person name="Nystedt B."/>
            <person name="Toft C."/>
            <person name="Zaremba-Niedzwiedzka K."/>
            <person name="Berglund E.C."/>
            <person name="Granberg F."/>
            <person name="Naslund K."/>
            <person name="Eriksson A.S."/>
            <person name="Andersson S.G."/>
        </authorList>
    </citation>
    <scope>NUCLEOTIDE SEQUENCE [LARGE SCALE GENOMIC DNA]</scope>
    <source>
        <strain evidence="2">m02</strain>
    </source>
</reference>
<organism evidence="1 2">
    <name type="scientific">Bartonella bovis m02</name>
    <dbReference type="NCBI Taxonomy" id="1094492"/>
    <lineage>
        <taxon>Bacteria</taxon>
        <taxon>Pseudomonadati</taxon>
        <taxon>Pseudomonadota</taxon>
        <taxon>Alphaproteobacteria</taxon>
        <taxon>Hyphomicrobiales</taxon>
        <taxon>Bartonellaceae</taxon>
        <taxon>Bartonella</taxon>
    </lineage>
</organism>
<protein>
    <recommendedName>
        <fullName evidence="3">Right handed beta helix domain-containing protein</fullName>
    </recommendedName>
</protein>
<dbReference type="Proteomes" id="UP000014026">
    <property type="component" value="Unassembled WGS sequence"/>
</dbReference>
<name>N6VF93_9HYPH</name>
<accession>N6VF93</accession>
<dbReference type="HOGENOM" id="CLU_113209_0_0_5"/>
<feature type="non-terminal residue" evidence="1">
    <location>
        <position position="148"/>
    </location>
</feature>
<dbReference type="EMBL" id="AGWB01000017">
    <property type="protein sequence ID" value="ENN91921.1"/>
    <property type="molecule type" value="Genomic_DNA"/>
</dbReference>
<evidence type="ECO:0000313" key="2">
    <source>
        <dbReference type="Proteomes" id="UP000014026"/>
    </source>
</evidence>
<dbReference type="STRING" id="1094492.m02_10330"/>
<sequence>MGSGTVMMMDKVWISDVEKGVYASNGRLVMKGGSIMVKSGVGNGNYGVGVGVSGGAVTMMGTEIKGSGKGTGVYATGTGKLVMSGVWIEGVGKGVEVSGEGMLEMMGNSTIIFTGGDRGYGVGLEVGSGVASTILTDVKIMGSGKGNG</sequence>
<evidence type="ECO:0008006" key="3">
    <source>
        <dbReference type="Google" id="ProtNLM"/>
    </source>
</evidence>
<proteinExistence type="predicted"/>
<evidence type="ECO:0000313" key="1">
    <source>
        <dbReference type="EMBL" id="ENN91921.1"/>
    </source>
</evidence>
<dbReference type="AlphaFoldDB" id="N6VF93"/>
<comment type="caution">
    <text evidence="1">The sequence shown here is derived from an EMBL/GenBank/DDBJ whole genome shotgun (WGS) entry which is preliminary data.</text>
</comment>
<gene>
    <name evidence="1" type="ORF">m02_10330</name>
</gene>